<evidence type="ECO:0000313" key="2">
    <source>
        <dbReference type="Proteomes" id="UP000829398"/>
    </source>
</evidence>
<comment type="caution">
    <text evidence="1">The sequence shown here is derived from an EMBL/GenBank/DDBJ whole genome shotgun (WGS) entry which is preliminary data.</text>
</comment>
<evidence type="ECO:0000313" key="1">
    <source>
        <dbReference type="EMBL" id="KAH9768941.1"/>
    </source>
</evidence>
<accession>A0ACB8L6C0</accession>
<name>A0ACB8L6C0_CITSI</name>
<proteinExistence type="predicted"/>
<dbReference type="Proteomes" id="UP000829398">
    <property type="component" value="Chromosome 4"/>
</dbReference>
<protein>
    <submittedName>
        <fullName evidence="1">IQ domain-containing protein IQM3</fullName>
    </submittedName>
</protein>
<dbReference type="EMBL" id="CM039173">
    <property type="protein sequence ID" value="KAH9768941.1"/>
    <property type="molecule type" value="Genomic_DNA"/>
</dbReference>
<sequence>MKIASTSREKSLSHRRGRRRPRDEWQAIDYARLNHSTVSFFNFDKPETTTSRWTRISLNASKAQKLAIQHWIEVIDPRHRYGHNLNLYYEEWCKRDTEQPFFYWLDIGDGKEVDLKDCPRLRLQQECIKYLGPQERERYQYIIVEGILVNKQTGTLLSTNHGLIPFFSNQKRKGSFHHSSFLTGGATLAAGRLMAEDGKLIGHYRPSNENLDSFLAFLKENGVDAGEVQVISATEDNESCGISKSVQERRKFGELEDPEPPKSKVPRGNKKNQPFNSPTNVQTERIRSYKGTISSNLQSQRTSVPKKEILQRIKSKKEVKSYQLGHQPSLTWSTGAGPRIGCVADYPQNLRVQALQYVDLSPRASPRPSDFNIPTDLTPLSKICNIM</sequence>
<gene>
    <name evidence="1" type="ORF">KPL71_011802</name>
</gene>
<keyword evidence="2" id="KW-1185">Reference proteome</keyword>
<reference evidence="2" key="1">
    <citation type="journal article" date="2023" name="Hortic. Res.">
        <title>A chromosome-level phased genome enabling allele-level studies in sweet orange: a case study on citrus Huanglongbing tolerance.</title>
        <authorList>
            <person name="Wu B."/>
            <person name="Yu Q."/>
            <person name="Deng Z."/>
            <person name="Duan Y."/>
            <person name="Luo F."/>
            <person name="Gmitter F. Jr."/>
        </authorList>
    </citation>
    <scope>NUCLEOTIDE SEQUENCE [LARGE SCALE GENOMIC DNA]</scope>
    <source>
        <strain evidence="2">cv. Valencia</strain>
    </source>
</reference>
<organism evidence="1 2">
    <name type="scientific">Citrus sinensis</name>
    <name type="common">Sweet orange</name>
    <name type="synonym">Citrus aurantium var. sinensis</name>
    <dbReference type="NCBI Taxonomy" id="2711"/>
    <lineage>
        <taxon>Eukaryota</taxon>
        <taxon>Viridiplantae</taxon>
        <taxon>Streptophyta</taxon>
        <taxon>Embryophyta</taxon>
        <taxon>Tracheophyta</taxon>
        <taxon>Spermatophyta</taxon>
        <taxon>Magnoliopsida</taxon>
        <taxon>eudicotyledons</taxon>
        <taxon>Gunneridae</taxon>
        <taxon>Pentapetalae</taxon>
        <taxon>rosids</taxon>
        <taxon>malvids</taxon>
        <taxon>Sapindales</taxon>
        <taxon>Rutaceae</taxon>
        <taxon>Aurantioideae</taxon>
        <taxon>Citrus</taxon>
    </lineage>
</organism>